<dbReference type="RefSeq" id="WP_013932222.1">
    <property type="nucleotide sequence ID" value="NC_015707.1"/>
</dbReference>
<dbReference type="Gene3D" id="1.10.10.10">
    <property type="entry name" value="Winged helix-like DNA-binding domain superfamily/Winged helix DNA-binding domain"/>
    <property type="match status" value="1"/>
</dbReference>
<dbReference type="Proteomes" id="UP000006804">
    <property type="component" value="Chromosome"/>
</dbReference>
<feature type="domain" description="RNA polymerase sigma factor 70 region 4 type 2" evidence="6">
    <location>
        <begin position="123"/>
        <end position="175"/>
    </location>
</feature>
<dbReference type="InterPro" id="IPR013324">
    <property type="entry name" value="RNA_pol_sigma_r3/r4-like"/>
</dbReference>
<evidence type="ECO:0000313" key="8">
    <source>
        <dbReference type="Proteomes" id="UP000006804"/>
    </source>
</evidence>
<name>F7YYH5_9THEM</name>
<evidence type="ECO:0000256" key="3">
    <source>
        <dbReference type="ARBA" id="ARBA00023082"/>
    </source>
</evidence>
<dbReference type="SUPFAM" id="SSF88946">
    <property type="entry name" value="Sigma2 domain of RNA polymerase sigma factors"/>
    <property type="match status" value="1"/>
</dbReference>
<sequence length="184" mass="21094">MQDEEIVEGLKKGENWAFEFLYKNYAGKIGSVAKAYLGSDDVDDVVQEVMFRIFKGIKKFKGDSKLSTWIYRITVNVCKDFLSRYKRRSEILADFTEDEETSLPHPPSDIDTSDVATGEIEYEKILEAMEKLPAEDRLLIKMRDIDGLSYEEISQILGKPVGSVKSSLHYARKKLRRLLEGAKE</sequence>
<dbReference type="STRING" id="688269.Theth_0918"/>
<dbReference type="Pfam" id="PF08281">
    <property type="entry name" value="Sigma70_r4_2"/>
    <property type="match status" value="1"/>
</dbReference>
<dbReference type="Gene3D" id="1.10.1740.10">
    <property type="match status" value="1"/>
</dbReference>
<dbReference type="eggNOG" id="COG1595">
    <property type="taxonomic scope" value="Bacteria"/>
</dbReference>
<evidence type="ECO:0000259" key="5">
    <source>
        <dbReference type="Pfam" id="PF04542"/>
    </source>
</evidence>
<keyword evidence="4" id="KW-0804">Transcription</keyword>
<dbReference type="PANTHER" id="PTHR43133:SF51">
    <property type="entry name" value="RNA POLYMERASE SIGMA FACTOR"/>
    <property type="match status" value="1"/>
</dbReference>
<dbReference type="PATRIC" id="fig|688269.3.peg.940"/>
<dbReference type="NCBIfam" id="TIGR02937">
    <property type="entry name" value="sigma70-ECF"/>
    <property type="match status" value="1"/>
</dbReference>
<dbReference type="GO" id="GO:0006352">
    <property type="term" value="P:DNA-templated transcription initiation"/>
    <property type="evidence" value="ECO:0007669"/>
    <property type="project" value="InterPro"/>
</dbReference>
<dbReference type="GO" id="GO:0016987">
    <property type="term" value="F:sigma factor activity"/>
    <property type="evidence" value="ECO:0007669"/>
    <property type="project" value="UniProtKB-KW"/>
</dbReference>
<dbReference type="PANTHER" id="PTHR43133">
    <property type="entry name" value="RNA POLYMERASE ECF-TYPE SIGMA FACTO"/>
    <property type="match status" value="1"/>
</dbReference>
<dbReference type="HOGENOM" id="CLU_047691_3_0_0"/>
<organism evidence="7 8">
    <name type="scientific">Pseudothermotoga thermarum DSM 5069</name>
    <dbReference type="NCBI Taxonomy" id="688269"/>
    <lineage>
        <taxon>Bacteria</taxon>
        <taxon>Thermotogati</taxon>
        <taxon>Thermotogota</taxon>
        <taxon>Thermotogae</taxon>
        <taxon>Thermotogales</taxon>
        <taxon>Thermotogaceae</taxon>
        <taxon>Pseudothermotoga</taxon>
    </lineage>
</organism>
<gene>
    <name evidence="7" type="ORF">Theth_0918</name>
</gene>
<keyword evidence="8" id="KW-1185">Reference proteome</keyword>
<dbReference type="InterPro" id="IPR013249">
    <property type="entry name" value="RNA_pol_sigma70_r4_t2"/>
</dbReference>
<dbReference type="InterPro" id="IPR039425">
    <property type="entry name" value="RNA_pol_sigma-70-like"/>
</dbReference>
<comment type="similarity">
    <text evidence="1">Belongs to the sigma-70 factor family. ECF subfamily.</text>
</comment>
<evidence type="ECO:0000256" key="2">
    <source>
        <dbReference type="ARBA" id="ARBA00023015"/>
    </source>
</evidence>
<evidence type="ECO:0000256" key="4">
    <source>
        <dbReference type="ARBA" id="ARBA00023163"/>
    </source>
</evidence>
<dbReference type="OrthoDB" id="9784984at2"/>
<dbReference type="InterPro" id="IPR014284">
    <property type="entry name" value="RNA_pol_sigma-70_dom"/>
</dbReference>
<reference evidence="7 8" key="1">
    <citation type="submission" date="2010-11" db="EMBL/GenBank/DDBJ databases">
        <title>The complete genome of Thermotoga thermarum DSM 5069.</title>
        <authorList>
            <consortium name="US DOE Joint Genome Institute (JGI-PGF)"/>
            <person name="Lucas S."/>
            <person name="Copeland A."/>
            <person name="Lapidus A."/>
            <person name="Bruce D."/>
            <person name="Goodwin L."/>
            <person name="Pitluck S."/>
            <person name="Kyrpides N."/>
            <person name="Mavromatis K."/>
            <person name="Ivanova N."/>
            <person name="Zeytun A."/>
            <person name="Brettin T."/>
            <person name="Detter J.C."/>
            <person name="Tapia R."/>
            <person name="Han C."/>
            <person name="Land M."/>
            <person name="Hauser L."/>
            <person name="Markowitz V."/>
            <person name="Cheng J.-F."/>
            <person name="Hugenholtz P."/>
            <person name="Woyke T."/>
            <person name="Wu D."/>
            <person name="Spring S."/>
            <person name="Schroeder M."/>
            <person name="Brambilla E."/>
            <person name="Klenk H.-P."/>
            <person name="Eisen J.A."/>
        </authorList>
    </citation>
    <scope>NUCLEOTIDE SEQUENCE [LARGE SCALE GENOMIC DNA]</scope>
    <source>
        <strain evidence="7 8">DSM 5069</strain>
    </source>
</reference>
<dbReference type="EMBL" id="CP002351">
    <property type="protein sequence ID" value="AEH51002.1"/>
    <property type="molecule type" value="Genomic_DNA"/>
</dbReference>
<dbReference type="InterPro" id="IPR007627">
    <property type="entry name" value="RNA_pol_sigma70_r2"/>
</dbReference>
<protein>
    <submittedName>
        <fullName evidence="7">RNA polymerase, sigma-24 subunit, RpoE</fullName>
    </submittedName>
</protein>
<keyword evidence="3" id="KW-0731">Sigma factor</keyword>
<evidence type="ECO:0000313" key="7">
    <source>
        <dbReference type="EMBL" id="AEH51002.1"/>
    </source>
</evidence>
<keyword evidence="2" id="KW-0805">Transcription regulation</keyword>
<evidence type="ECO:0000256" key="1">
    <source>
        <dbReference type="ARBA" id="ARBA00010641"/>
    </source>
</evidence>
<proteinExistence type="inferred from homology"/>
<feature type="domain" description="RNA polymerase sigma-70 region 2" evidence="5">
    <location>
        <begin position="21"/>
        <end position="87"/>
    </location>
</feature>
<dbReference type="InterPro" id="IPR036388">
    <property type="entry name" value="WH-like_DNA-bd_sf"/>
</dbReference>
<dbReference type="KEGG" id="tta:Theth_0918"/>
<dbReference type="CDD" id="cd06171">
    <property type="entry name" value="Sigma70_r4"/>
    <property type="match status" value="1"/>
</dbReference>
<dbReference type="GO" id="GO:0003677">
    <property type="term" value="F:DNA binding"/>
    <property type="evidence" value="ECO:0007669"/>
    <property type="project" value="InterPro"/>
</dbReference>
<evidence type="ECO:0000259" key="6">
    <source>
        <dbReference type="Pfam" id="PF08281"/>
    </source>
</evidence>
<dbReference type="SUPFAM" id="SSF88659">
    <property type="entry name" value="Sigma3 and sigma4 domains of RNA polymerase sigma factors"/>
    <property type="match status" value="1"/>
</dbReference>
<dbReference type="AlphaFoldDB" id="F7YYH5"/>
<accession>F7YYH5</accession>
<dbReference type="InterPro" id="IPR013325">
    <property type="entry name" value="RNA_pol_sigma_r2"/>
</dbReference>
<dbReference type="Pfam" id="PF04542">
    <property type="entry name" value="Sigma70_r2"/>
    <property type="match status" value="1"/>
</dbReference>